<dbReference type="PANTHER" id="PTHR24093">
    <property type="entry name" value="CATION TRANSPORTING ATPASE"/>
    <property type="match status" value="1"/>
</dbReference>
<dbReference type="GO" id="GO:0005886">
    <property type="term" value="C:plasma membrane"/>
    <property type="evidence" value="ECO:0007669"/>
    <property type="project" value="TreeGrafter"/>
</dbReference>
<dbReference type="InterPro" id="IPR001757">
    <property type="entry name" value="P_typ_ATPase"/>
</dbReference>
<keyword evidence="8" id="KW-1185">Reference proteome</keyword>
<dbReference type="GO" id="GO:0016887">
    <property type="term" value="F:ATP hydrolysis activity"/>
    <property type="evidence" value="ECO:0007669"/>
    <property type="project" value="InterPro"/>
</dbReference>
<dbReference type="AlphaFoldDB" id="A0A392NTH0"/>
<dbReference type="GO" id="GO:0005524">
    <property type="term" value="F:ATP binding"/>
    <property type="evidence" value="ECO:0007669"/>
    <property type="project" value="InterPro"/>
</dbReference>
<evidence type="ECO:0000256" key="4">
    <source>
        <dbReference type="ARBA" id="ARBA00022989"/>
    </source>
</evidence>
<evidence type="ECO:0000313" key="7">
    <source>
        <dbReference type="EMBL" id="MCI03123.1"/>
    </source>
</evidence>
<dbReference type="InterPro" id="IPR023298">
    <property type="entry name" value="ATPase_P-typ_TM_dom_sf"/>
</dbReference>
<dbReference type="GO" id="GO:0005388">
    <property type="term" value="F:P-type calcium transporter activity"/>
    <property type="evidence" value="ECO:0007669"/>
    <property type="project" value="TreeGrafter"/>
</dbReference>
<protein>
    <submittedName>
        <fullName evidence="7">Calcium-transporting ATPase plasma membrane-type</fullName>
    </submittedName>
</protein>
<keyword evidence="2 6" id="KW-0812">Transmembrane</keyword>
<evidence type="ECO:0000256" key="5">
    <source>
        <dbReference type="ARBA" id="ARBA00023136"/>
    </source>
</evidence>
<feature type="transmembrane region" description="Helical" evidence="6">
    <location>
        <begin position="6"/>
        <end position="25"/>
    </location>
</feature>
<keyword evidence="3" id="KW-0460">Magnesium</keyword>
<dbReference type="PROSITE" id="PS00154">
    <property type="entry name" value="ATPASE_E1_E2"/>
    <property type="match status" value="1"/>
</dbReference>
<dbReference type="NCBIfam" id="TIGR01494">
    <property type="entry name" value="ATPase_P-type"/>
    <property type="match status" value="1"/>
</dbReference>
<comment type="caution">
    <text evidence="7">The sequence shown here is derived from an EMBL/GenBank/DDBJ whole genome shotgun (WGS) entry which is preliminary data.</text>
</comment>
<dbReference type="Gene3D" id="1.20.1110.10">
    <property type="entry name" value="Calcium-transporting ATPase, transmembrane domain"/>
    <property type="match status" value="1"/>
</dbReference>
<keyword evidence="5 6" id="KW-0472">Membrane</keyword>
<evidence type="ECO:0000256" key="3">
    <source>
        <dbReference type="ARBA" id="ARBA00022842"/>
    </source>
</evidence>
<comment type="subcellular location">
    <subcellularLocation>
        <location evidence="1">Endomembrane system</location>
        <topology evidence="1">Multi-pass membrane protein</topology>
    </subcellularLocation>
</comment>
<sequence>ATQVTIVVVAVPEGLPLAVTLTLAYSMRKMMADKALVRRLSACETMGSATTICSDKTGTLTLNQVGSMIGGLDNLRGVRP</sequence>
<dbReference type="InterPro" id="IPR018303">
    <property type="entry name" value="ATPase_P-typ_P_site"/>
</dbReference>
<proteinExistence type="predicted"/>
<dbReference type="Proteomes" id="UP000265520">
    <property type="component" value="Unassembled WGS sequence"/>
</dbReference>
<dbReference type="SUPFAM" id="SSF81665">
    <property type="entry name" value="Calcium ATPase, transmembrane domain M"/>
    <property type="match status" value="1"/>
</dbReference>
<name>A0A392NTH0_9FABA</name>
<evidence type="ECO:0000256" key="2">
    <source>
        <dbReference type="ARBA" id="ARBA00022692"/>
    </source>
</evidence>
<evidence type="ECO:0000256" key="1">
    <source>
        <dbReference type="ARBA" id="ARBA00004127"/>
    </source>
</evidence>
<evidence type="ECO:0000256" key="6">
    <source>
        <dbReference type="SAM" id="Phobius"/>
    </source>
</evidence>
<dbReference type="PANTHER" id="PTHR24093:SF369">
    <property type="entry name" value="CALCIUM-TRANSPORTING ATPASE"/>
    <property type="match status" value="1"/>
</dbReference>
<reference evidence="7 8" key="1">
    <citation type="journal article" date="2018" name="Front. Plant Sci.">
        <title>Red Clover (Trifolium pratense) and Zigzag Clover (T. medium) - A Picture of Genomic Similarities and Differences.</title>
        <authorList>
            <person name="Dluhosova J."/>
            <person name="Istvanek J."/>
            <person name="Nedelnik J."/>
            <person name="Repkova J."/>
        </authorList>
    </citation>
    <scope>NUCLEOTIDE SEQUENCE [LARGE SCALE GENOMIC DNA]</scope>
    <source>
        <strain evidence="8">cv. 10/8</strain>
        <tissue evidence="7">Leaf</tissue>
    </source>
</reference>
<evidence type="ECO:0000313" key="8">
    <source>
        <dbReference type="Proteomes" id="UP000265520"/>
    </source>
</evidence>
<keyword evidence="4 6" id="KW-1133">Transmembrane helix</keyword>
<feature type="non-terminal residue" evidence="7">
    <location>
        <position position="1"/>
    </location>
</feature>
<dbReference type="GO" id="GO:0012505">
    <property type="term" value="C:endomembrane system"/>
    <property type="evidence" value="ECO:0007669"/>
    <property type="project" value="UniProtKB-SubCell"/>
</dbReference>
<dbReference type="EMBL" id="LXQA010051253">
    <property type="protein sequence ID" value="MCI03123.1"/>
    <property type="molecule type" value="Genomic_DNA"/>
</dbReference>
<organism evidence="7 8">
    <name type="scientific">Trifolium medium</name>
    <dbReference type="NCBI Taxonomy" id="97028"/>
    <lineage>
        <taxon>Eukaryota</taxon>
        <taxon>Viridiplantae</taxon>
        <taxon>Streptophyta</taxon>
        <taxon>Embryophyta</taxon>
        <taxon>Tracheophyta</taxon>
        <taxon>Spermatophyta</taxon>
        <taxon>Magnoliopsida</taxon>
        <taxon>eudicotyledons</taxon>
        <taxon>Gunneridae</taxon>
        <taxon>Pentapetalae</taxon>
        <taxon>rosids</taxon>
        <taxon>fabids</taxon>
        <taxon>Fabales</taxon>
        <taxon>Fabaceae</taxon>
        <taxon>Papilionoideae</taxon>
        <taxon>50 kb inversion clade</taxon>
        <taxon>NPAAA clade</taxon>
        <taxon>Hologalegina</taxon>
        <taxon>IRL clade</taxon>
        <taxon>Trifolieae</taxon>
        <taxon>Trifolium</taxon>
    </lineage>
</organism>
<accession>A0A392NTH0</accession>